<comment type="caution">
    <text evidence="2">The sequence shown here is derived from an EMBL/GenBank/DDBJ whole genome shotgun (WGS) entry which is preliminary data.</text>
</comment>
<gene>
    <name evidence="2" type="ORF">GMARGA_LOCUS744</name>
</gene>
<dbReference type="EMBL" id="CAJVQB010000142">
    <property type="protein sequence ID" value="CAG8470326.1"/>
    <property type="molecule type" value="Genomic_DNA"/>
</dbReference>
<evidence type="ECO:0000313" key="2">
    <source>
        <dbReference type="EMBL" id="CAG8470326.1"/>
    </source>
</evidence>
<dbReference type="Proteomes" id="UP000789901">
    <property type="component" value="Unassembled WGS sequence"/>
</dbReference>
<name>A0ABM8VXD0_GIGMA</name>
<keyword evidence="1" id="KW-1133">Transmembrane helix</keyword>
<keyword evidence="1" id="KW-0812">Transmembrane</keyword>
<evidence type="ECO:0000256" key="1">
    <source>
        <dbReference type="SAM" id="Phobius"/>
    </source>
</evidence>
<protein>
    <submittedName>
        <fullName evidence="2">25051_t:CDS:1</fullName>
    </submittedName>
</protein>
<organism evidence="2 3">
    <name type="scientific">Gigaspora margarita</name>
    <dbReference type="NCBI Taxonomy" id="4874"/>
    <lineage>
        <taxon>Eukaryota</taxon>
        <taxon>Fungi</taxon>
        <taxon>Fungi incertae sedis</taxon>
        <taxon>Mucoromycota</taxon>
        <taxon>Glomeromycotina</taxon>
        <taxon>Glomeromycetes</taxon>
        <taxon>Diversisporales</taxon>
        <taxon>Gigasporaceae</taxon>
        <taxon>Gigaspora</taxon>
    </lineage>
</organism>
<proteinExistence type="predicted"/>
<keyword evidence="3" id="KW-1185">Reference proteome</keyword>
<feature type="transmembrane region" description="Helical" evidence="1">
    <location>
        <begin position="238"/>
        <end position="258"/>
    </location>
</feature>
<accession>A0ABM8VXD0</accession>
<keyword evidence="1" id="KW-0472">Membrane</keyword>
<evidence type="ECO:0000313" key="3">
    <source>
        <dbReference type="Proteomes" id="UP000789901"/>
    </source>
</evidence>
<reference evidence="2 3" key="1">
    <citation type="submission" date="2021-06" db="EMBL/GenBank/DDBJ databases">
        <authorList>
            <person name="Kallberg Y."/>
            <person name="Tangrot J."/>
            <person name="Rosling A."/>
        </authorList>
    </citation>
    <scope>NUCLEOTIDE SEQUENCE [LARGE SCALE GENOMIC DNA]</scope>
    <source>
        <strain evidence="2 3">120-4 pot B 10/14</strain>
    </source>
</reference>
<sequence>MFSHLSAYIYHSLSDFIFSNDISNIITESITEIDFPDPNIIPTKPTNDYNMDYHKILAYGSPINIKDINCYERFETYDRWNFSQFSSCNEDIKPLPDQSWKFHRGNYYVRCWDPDQIILNITSNNTLSPNAFFYDYFGIVFNRVFIKSPKFDIVFFSPNMSPIPRGHLVILEFSIMIKKSYESRVYGLFGFKPNNNRAYIDVSVKASSLSDSSSTLLVLKPKSNIIRFIVEKLKVSTMLSDIGGLYAAIAAIIALFFGSPRHSPCLKRHFARRYISKAGIPLVDDPRNLPPGATIEHRVAILENLLKEYYFDTSFLEVLKNTRNKYIFYDKEYKKIETEGNEEAFDTDERGNYEYSDGALIESNNANGSDSVEIV</sequence>